<protein>
    <recommendedName>
        <fullName evidence="8">EF-hand domain-containing protein</fullName>
    </recommendedName>
</protein>
<dbReference type="PANTHER" id="PTHR30520:SF6">
    <property type="entry name" value="FORMATE_NITRATE FAMILY TRANSPORTER (EUROFUNG)"/>
    <property type="match status" value="1"/>
</dbReference>
<feature type="transmembrane region" description="Helical" evidence="7">
    <location>
        <begin position="92"/>
        <end position="115"/>
    </location>
</feature>
<dbReference type="EnsemblProtists" id="EKX35594">
    <property type="protein sequence ID" value="EKX35594"/>
    <property type="gene ID" value="GUITHDRAFT_90160"/>
</dbReference>
<dbReference type="PROSITE" id="PS50222">
    <property type="entry name" value="EF_HAND_2"/>
    <property type="match status" value="2"/>
</dbReference>
<dbReference type="GO" id="GO:0005509">
    <property type="term" value="F:calcium ion binding"/>
    <property type="evidence" value="ECO:0007669"/>
    <property type="project" value="InterPro"/>
</dbReference>
<dbReference type="InterPro" id="IPR011992">
    <property type="entry name" value="EF-hand-dom_pair"/>
</dbReference>
<dbReference type="AlphaFoldDB" id="L1II24"/>
<dbReference type="Pfam" id="PF13499">
    <property type="entry name" value="EF-hand_7"/>
    <property type="match status" value="1"/>
</dbReference>
<dbReference type="InterPro" id="IPR018247">
    <property type="entry name" value="EF_Hand_1_Ca_BS"/>
</dbReference>
<organism evidence="9">
    <name type="scientific">Guillardia theta (strain CCMP2712)</name>
    <name type="common">Cryptophyte</name>
    <dbReference type="NCBI Taxonomy" id="905079"/>
    <lineage>
        <taxon>Eukaryota</taxon>
        <taxon>Cryptophyceae</taxon>
        <taxon>Pyrenomonadales</taxon>
        <taxon>Geminigeraceae</taxon>
        <taxon>Guillardia</taxon>
    </lineage>
</organism>
<evidence type="ECO:0000256" key="3">
    <source>
        <dbReference type="ARBA" id="ARBA00022837"/>
    </source>
</evidence>
<feature type="transmembrane region" description="Helical" evidence="7">
    <location>
        <begin position="176"/>
        <end position="198"/>
    </location>
</feature>
<dbReference type="STRING" id="905079.L1II24"/>
<dbReference type="InterPro" id="IPR023271">
    <property type="entry name" value="Aquaporin-like"/>
</dbReference>
<dbReference type="RefSeq" id="XP_005822574.1">
    <property type="nucleotide sequence ID" value="XM_005822517.1"/>
</dbReference>
<feature type="transmembrane region" description="Helical" evidence="7">
    <location>
        <begin position="145"/>
        <end position="164"/>
    </location>
</feature>
<dbReference type="CDD" id="cd00051">
    <property type="entry name" value="EFh"/>
    <property type="match status" value="1"/>
</dbReference>
<comment type="similarity">
    <text evidence="6">Belongs to the FNT transporter (TC 1.A.16) family.</text>
</comment>
<gene>
    <name evidence="9" type="ORF">GUITHDRAFT_90160</name>
</gene>
<dbReference type="GO" id="GO:0015707">
    <property type="term" value="P:nitrite transport"/>
    <property type="evidence" value="ECO:0007669"/>
    <property type="project" value="TreeGrafter"/>
</dbReference>
<accession>L1II24</accession>
<evidence type="ECO:0000256" key="5">
    <source>
        <dbReference type="ARBA" id="ARBA00023136"/>
    </source>
</evidence>
<dbReference type="eggNOG" id="KOG0027">
    <property type="taxonomic scope" value="Eukaryota"/>
</dbReference>
<evidence type="ECO:0000313" key="10">
    <source>
        <dbReference type="EnsemblProtists" id="EKX35594"/>
    </source>
</evidence>
<reference evidence="10" key="3">
    <citation type="submission" date="2015-06" db="UniProtKB">
        <authorList>
            <consortium name="EnsemblProtists"/>
        </authorList>
    </citation>
    <scope>IDENTIFICATION</scope>
</reference>
<dbReference type="GO" id="GO:0005886">
    <property type="term" value="C:plasma membrane"/>
    <property type="evidence" value="ECO:0007669"/>
    <property type="project" value="TreeGrafter"/>
</dbReference>
<evidence type="ECO:0000256" key="2">
    <source>
        <dbReference type="ARBA" id="ARBA00022692"/>
    </source>
</evidence>
<dbReference type="KEGG" id="gtt:GUITHDRAFT_90160"/>
<reference evidence="11" key="2">
    <citation type="submission" date="2012-11" db="EMBL/GenBank/DDBJ databases">
        <authorList>
            <person name="Kuo A."/>
            <person name="Curtis B.A."/>
            <person name="Tanifuji G."/>
            <person name="Burki F."/>
            <person name="Gruber A."/>
            <person name="Irimia M."/>
            <person name="Maruyama S."/>
            <person name="Arias M.C."/>
            <person name="Ball S.G."/>
            <person name="Gile G.H."/>
            <person name="Hirakawa Y."/>
            <person name="Hopkins J.F."/>
            <person name="Rensing S.A."/>
            <person name="Schmutz J."/>
            <person name="Symeonidi A."/>
            <person name="Elias M."/>
            <person name="Eveleigh R.J."/>
            <person name="Herman E.K."/>
            <person name="Klute M.J."/>
            <person name="Nakayama T."/>
            <person name="Obornik M."/>
            <person name="Reyes-Prieto A."/>
            <person name="Armbrust E.V."/>
            <person name="Aves S.J."/>
            <person name="Beiko R.G."/>
            <person name="Coutinho P."/>
            <person name="Dacks J.B."/>
            <person name="Durnford D.G."/>
            <person name="Fast N.M."/>
            <person name="Green B.R."/>
            <person name="Grisdale C."/>
            <person name="Hempe F."/>
            <person name="Henrissat B."/>
            <person name="Hoppner M.P."/>
            <person name="Ishida K.-I."/>
            <person name="Kim E."/>
            <person name="Koreny L."/>
            <person name="Kroth P.G."/>
            <person name="Liu Y."/>
            <person name="Malik S.-B."/>
            <person name="Maier U.G."/>
            <person name="McRose D."/>
            <person name="Mock T."/>
            <person name="Neilson J.A."/>
            <person name="Onodera N.T."/>
            <person name="Poole A.M."/>
            <person name="Pritham E.J."/>
            <person name="Richards T.A."/>
            <person name="Rocap G."/>
            <person name="Roy S.W."/>
            <person name="Sarai C."/>
            <person name="Schaack S."/>
            <person name="Shirato S."/>
            <person name="Slamovits C.H."/>
            <person name="Spencer D.F."/>
            <person name="Suzuki S."/>
            <person name="Worden A.Z."/>
            <person name="Zauner S."/>
            <person name="Barry K."/>
            <person name="Bell C."/>
            <person name="Bharti A.K."/>
            <person name="Crow J.A."/>
            <person name="Grimwood J."/>
            <person name="Kramer R."/>
            <person name="Lindquist E."/>
            <person name="Lucas S."/>
            <person name="Salamov A."/>
            <person name="McFadden G.I."/>
            <person name="Lane C.E."/>
            <person name="Keeling P.J."/>
            <person name="Gray M.W."/>
            <person name="Grigoriev I.V."/>
            <person name="Archibald J.M."/>
        </authorList>
    </citation>
    <scope>NUCLEOTIDE SEQUENCE</scope>
    <source>
        <strain evidence="11">CCMP2712</strain>
    </source>
</reference>
<dbReference type="SMART" id="SM00054">
    <property type="entry name" value="EFh"/>
    <property type="match status" value="2"/>
</dbReference>
<evidence type="ECO:0000313" key="9">
    <source>
        <dbReference type="EMBL" id="EKX35594.1"/>
    </source>
</evidence>
<dbReference type="OrthoDB" id="4829at2759"/>
<reference evidence="9 11" key="1">
    <citation type="journal article" date="2012" name="Nature">
        <title>Algal genomes reveal evolutionary mosaicism and the fate of nucleomorphs.</title>
        <authorList>
            <consortium name="DOE Joint Genome Institute"/>
            <person name="Curtis B.A."/>
            <person name="Tanifuji G."/>
            <person name="Burki F."/>
            <person name="Gruber A."/>
            <person name="Irimia M."/>
            <person name="Maruyama S."/>
            <person name="Arias M.C."/>
            <person name="Ball S.G."/>
            <person name="Gile G.H."/>
            <person name="Hirakawa Y."/>
            <person name="Hopkins J.F."/>
            <person name="Kuo A."/>
            <person name="Rensing S.A."/>
            <person name="Schmutz J."/>
            <person name="Symeonidi A."/>
            <person name="Elias M."/>
            <person name="Eveleigh R.J."/>
            <person name="Herman E.K."/>
            <person name="Klute M.J."/>
            <person name="Nakayama T."/>
            <person name="Obornik M."/>
            <person name="Reyes-Prieto A."/>
            <person name="Armbrust E.V."/>
            <person name="Aves S.J."/>
            <person name="Beiko R.G."/>
            <person name="Coutinho P."/>
            <person name="Dacks J.B."/>
            <person name="Durnford D.G."/>
            <person name="Fast N.M."/>
            <person name="Green B.R."/>
            <person name="Grisdale C.J."/>
            <person name="Hempel F."/>
            <person name="Henrissat B."/>
            <person name="Hoppner M.P."/>
            <person name="Ishida K."/>
            <person name="Kim E."/>
            <person name="Koreny L."/>
            <person name="Kroth P.G."/>
            <person name="Liu Y."/>
            <person name="Malik S.B."/>
            <person name="Maier U.G."/>
            <person name="McRose D."/>
            <person name="Mock T."/>
            <person name="Neilson J.A."/>
            <person name="Onodera N.T."/>
            <person name="Poole A.M."/>
            <person name="Pritham E.J."/>
            <person name="Richards T.A."/>
            <person name="Rocap G."/>
            <person name="Roy S.W."/>
            <person name="Sarai C."/>
            <person name="Schaack S."/>
            <person name="Shirato S."/>
            <person name="Slamovits C.H."/>
            <person name="Spencer D.F."/>
            <person name="Suzuki S."/>
            <person name="Worden A.Z."/>
            <person name="Zauner S."/>
            <person name="Barry K."/>
            <person name="Bell C."/>
            <person name="Bharti A.K."/>
            <person name="Crow J.A."/>
            <person name="Grimwood J."/>
            <person name="Kramer R."/>
            <person name="Lindquist E."/>
            <person name="Lucas S."/>
            <person name="Salamov A."/>
            <person name="McFadden G.I."/>
            <person name="Lane C.E."/>
            <person name="Keeling P.J."/>
            <person name="Gray M.W."/>
            <person name="Grigoriev I.V."/>
            <person name="Archibald J.M."/>
        </authorList>
    </citation>
    <scope>NUCLEOTIDE SEQUENCE</scope>
    <source>
        <strain evidence="9 11">CCMP2712</strain>
    </source>
</reference>
<dbReference type="PANTHER" id="PTHR30520">
    <property type="entry name" value="FORMATE TRANSPORTER-RELATED"/>
    <property type="match status" value="1"/>
</dbReference>
<evidence type="ECO:0000259" key="8">
    <source>
        <dbReference type="PROSITE" id="PS50222"/>
    </source>
</evidence>
<dbReference type="Gene3D" id="1.10.238.10">
    <property type="entry name" value="EF-hand"/>
    <property type="match status" value="1"/>
</dbReference>
<feature type="domain" description="EF-hand" evidence="8">
    <location>
        <begin position="299"/>
        <end position="334"/>
    </location>
</feature>
<dbReference type="Gene3D" id="1.20.1080.10">
    <property type="entry name" value="Glycerol uptake facilitator protein"/>
    <property type="match status" value="1"/>
</dbReference>
<feature type="transmembrane region" description="Helical" evidence="7">
    <location>
        <begin position="50"/>
        <end position="71"/>
    </location>
</feature>
<dbReference type="InterPro" id="IPR024002">
    <property type="entry name" value="For/NO2_transpt_CS"/>
</dbReference>
<dbReference type="HOGENOM" id="CLU_788569_0_0_1"/>
<keyword evidence="3" id="KW-0106">Calcium</keyword>
<keyword evidence="11" id="KW-1185">Reference proteome</keyword>
<feature type="transmembrane region" description="Helical" evidence="7">
    <location>
        <begin position="218"/>
        <end position="241"/>
    </location>
</feature>
<keyword evidence="5 7" id="KW-0472">Membrane</keyword>
<dbReference type="PROSITE" id="PS00018">
    <property type="entry name" value="EF_HAND_1"/>
    <property type="match status" value="2"/>
</dbReference>
<dbReference type="InterPro" id="IPR000292">
    <property type="entry name" value="For/NO2_transpt"/>
</dbReference>
<sequence>MKKAHTEPLKLFFLGCIAGWWVGLAVIITTTLSGGIPKEVRDAWPMLPKLFVGIFFPAAIWFIVIFGGELFTGNSMYMIVGLIAKRVTIWELLYNWSVVLVSNFAGCVATVYFFGYLTDLFVSEPTHSYITHVAEYKVHLKPEVAFLRAIPANALVCTCILFGMSAKDMTGKLFGMWFPIFVFAASGFEHAIANMAYVPLGLMYGANADYKNWLYQNLLLVILGNVVGGGLIVGLSDYYLFDWTKAVHRVNAAVLSKLGEQEFTEENLRKVFASFDEDGNGTIERSEFDQALANMGVKAPRDLIDTLWTNSDTDGNGCLDFEEFCDLLRKMRDFEKYGHDDVRFQKPANMQA</sequence>
<feature type="domain" description="EF-hand" evidence="8">
    <location>
        <begin position="263"/>
        <end position="298"/>
    </location>
</feature>
<dbReference type="Proteomes" id="UP000011087">
    <property type="component" value="Unassembled WGS sequence"/>
</dbReference>
<evidence type="ECO:0000256" key="7">
    <source>
        <dbReference type="SAM" id="Phobius"/>
    </source>
</evidence>
<evidence type="ECO:0000256" key="1">
    <source>
        <dbReference type="ARBA" id="ARBA00004141"/>
    </source>
</evidence>
<dbReference type="GeneID" id="17292385"/>
<dbReference type="PROSITE" id="PS01005">
    <property type="entry name" value="FORMATE_NITRITE_TP_1"/>
    <property type="match status" value="1"/>
</dbReference>
<dbReference type="InterPro" id="IPR002048">
    <property type="entry name" value="EF_hand_dom"/>
</dbReference>
<keyword evidence="4 7" id="KW-1133">Transmembrane helix</keyword>
<dbReference type="EMBL" id="JH993087">
    <property type="protein sequence ID" value="EKX35594.1"/>
    <property type="molecule type" value="Genomic_DNA"/>
</dbReference>
<evidence type="ECO:0000313" key="11">
    <source>
        <dbReference type="Proteomes" id="UP000011087"/>
    </source>
</evidence>
<evidence type="ECO:0000256" key="6">
    <source>
        <dbReference type="ARBA" id="ARBA00049660"/>
    </source>
</evidence>
<evidence type="ECO:0000256" key="4">
    <source>
        <dbReference type="ARBA" id="ARBA00022989"/>
    </source>
</evidence>
<dbReference type="SUPFAM" id="SSF47473">
    <property type="entry name" value="EF-hand"/>
    <property type="match status" value="1"/>
</dbReference>
<comment type="subcellular location">
    <subcellularLocation>
        <location evidence="1">Membrane</location>
        <topology evidence="1">Multi-pass membrane protein</topology>
    </subcellularLocation>
</comment>
<feature type="transmembrane region" description="Helical" evidence="7">
    <location>
        <begin position="12"/>
        <end position="30"/>
    </location>
</feature>
<name>L1II24_GUITC</name>
<dbReference type="GO" id="GO:0015513">
    <property type="term" value="F:high-affinity secondary active nitrite transmembrane transporter activity"/>
    <property type="evidence" value="ECO:0007669"/>
    <property type="project" value="TreeGrafter"/>
</dbReference>
<keyword evidence="2 7" id="KW-0812">Transmembrane</keyword>
<dbReference type="Pfam" id="PF01226">
    <property type="entry name" value="Form_Nir_trans"/>
    <property type="match status" value="1"/>
</dbReference>
<dbReference type="OMA" id="MIWFPIM"/>
<dbReference type="PaxDb" id="55529-EKX35594"/>
<proteinExistence type="inferred from homology"/>